<organism evidence="1 2">
    <name type="scientific">Methylovulum psychrotolerans</name>
    <dbReference type="NCBI Taxonomy" id="1704499"/>
    <lineage>
        <taxon>Bacteria</taxon>
        <taxon>Pseudomonadati</taxon>
        <taxon>Pseudomonadota</taxon>
        <taxon>Gammaproteobacteria</taxon>
        <taxon>Methylococcales</taxon>
        <taxon>Methylococcaceae</taxon>
        <taxon>Methylovulum</taxon>
    </lineage>
</organism>
<gene>
    <name evidence="1" type="ORF">AADEFJLK_03949</name>
</gene>
<evidence type="ECO:0008006" key="3">
    <source>
        <dbReference type="Google" id="ProtNLM"/>
    </source>
</evidence>
<dbReference type="AlphaFoldDB" id="A0A2S5CHA7"/>
<dbReference type="Proteomes" id="UP000237423">
    <property type="component" value="Unassembled WGS sequence"/>
</dbReference>
<dbReference type="EMBL" id="PGFZ01000013">
    <property type="protein sequence ID" value="POZ50200.1"/>
    <property type="molecule type" value="Genomic_DNA"/>
</dbReference>
<name>A0A2S5CHA7_9GAMM</name>
<accession>A0A2S5CHA7</accession>
<evidence type="ECO:0000313" key="1">
    <source>
        <dbReference type="EMBL" id="POZ50200.1"/>
    </source>
</evidence>
<protein>
    <recommendedName>
        <fullName evidence="3">IS6 family transposase</fullName>
    </recommendedName>
</protein>
<reference evidence="1 2" key="1">
    <citation type="submission" date="2017-11" db="EMBL/GenBank/DDBJ databases">
        <title>Draft Genome Sequence of Methylobacter psychrotolerans Sph1T, an Obligate Methanotroph from Low-Temperature Environments.</title>
        <authorList>
            <person name="Oshkin I.Y."/>
            <person name="Miroshnikov K."/>
            <person name="Belova S.E."/>
            <person name="Korzhenkov A."/>
            <person name="Toshchakov S.V."/>
            <person name="Dedysh S.N."/>
        </authorList>
    </citation>
    <scope>NUCLEOTIDE SEQUENCE [LARGE SCALE GENOMIC DNA]</scope>
    <source>
        <strain evidence="1 2">Sph1</strain>
    </source>
</reference>
<sequence length="102" mass="10853">MRWPTLAGALPKHVLADEKHTRLGGGKCYVATTVAKECVLGVAVAENAGTEALTKAYGVFAEEAKAAKPGYRPETVNTDGWAATQNAWAYKCRFSYPPPPSA</sequence>
<comment type="caution">
    <text evidence="1">The sequence shown here is derived from an EMBL/GenBank/DDBJ whole genome shotgun (WGS) entry which is preliminary data.</text>
</comment>
<dbReference type="RefSeq" id="WP_103975492.1">
    <property type="nucleotide sequence ID" value="NZ_PGFZ01000013.1"/>
</dbReference>
<proteinExistence type="predicted"/>
<evidence type="ECO:0000313" key="2">
    <source>
        <dbReference type="Proteomes" id="UP000237423"/>
    </source>
</evidence>